<dbReference type="Pfam" id="PF00890">
    <property type="entry name" value="FAD_binding_2"/>
    <property type="match status" value="1"/>
</dbReference>
<keyword evidence="4" id="KW-0560">Oxidoreductase</keyword>
<proteinExistence type="predicted"/>
<feature type="domain" description="FAD-dependent oxidoreductase 2 FAD-binding" evidence="6">
    <location>
        <begin position="8"/>
        <end position="542"/>
    </location>
</feature>
<keyword evidence="8" id="KW-1185">Reference proteome</keyword>
<dbReference type="PANTHER" id="PTHR43400">
    <property type="entry name" value="FUMARATE REDUCTASE"/>
    <property type="match status" value="1"/>
</dbReference>
<evidence type="ECO:0000313" key="7">
    <source>
        <dbReference type="EMBL" id="MDK3073830.1"/>
    </source>
</evidence>
<name>A0ABT7FFJ1_9RHOB</name>
<gene>
    <name evidence="7" type="ORF">QO034_11970</name>
</gene>
<evidence type="ECO:0000256" key="5">
    <source>
        <dbReference type="SAM" id="MobiDB-lite"/>
    </source>
</evidence>
<dbReference type="SUPFAM" id="SSF51905">
    <property type="entry name" value="FAD/NAD(P)-binding domain"/>
    <property type="match status" value="1"/>
</dbReference>
<dbReference type="RefSeq" id="WP_284485766.1">
    <property type="nucleotide sequence ID" value="NZ_JASNJE010000013.1"/>
</dbReference>
<evidence type="ECO:0000259" key="6">
    <source>
        <dbReference type="Pfam" id="PF00890"/>
    </source>
</evidence>
<evidence type="ECO:0000256" key="1">
    <source>
        <dbReference type="ARBA" id="ARBA00001974"/>
    </source>
</evidence>
<evidence type="ECO:0000256" key="4">
    <source>
        <dbReference type="ARBA" id="ARBA00023002"/>
    </source>
</evidence>
<dbReference type="Gene3D" id="3.50.50.60">
    <property type="entry name" value="FAD/NAD(P)-binding domain"/>
    <property type="match status" value="2"/>
</dbReference>
<keyword evidence="2" id="KW-0285">Flavoprotein</keyword>
<dbReference type="EMBL" id="JASNJE010000013">
    <property type="protein sequence ID" value="MDK3073830.1"/>
    <property type="molecule type" value="Genomic_DNA"/>
</dbReference>
<dbReference type="Proteomes" id="UP001227126">
    <property type="component" value="Unassembled WGS sequence"/>
</dbReference>
<dbReference type="Gene3D" id="3.90.700.10">
    <property type="entry name" value="Succinate dehydrogenase/fumarate reductase flavoprotein, catalytic domain"/>
    <property type="match status" value="1"/>
</dbReference>
<dbReference type="SUPFAM" id="SSF56425">
    <property type="entry name" value="Succinate dehydrogenase/fumarate reductase flavoprotein, catalytic domain"/>
    <property type="match status" value="1"/>
</dbReference>
<accession>A0ABT7FFJ1</accession>
<dbReference type="InterPro" id="IPR050315">
    <property type="entry name" value="FAD-oxidoreductase_2"/>
</dbReference>
<sequence>MTAPETCDLVVIGSGAAGLSAAVTAAHEGLKVVLLEKAPVIGGTTAWSGGWMWVPRNPLAVRAGIVEDIDAPRRYLAQVLGNNFDDAKVDAFLRAAPEMVGFFESATAVRFEGGTHIPDTYGQVSGAGKGGRSVIAAPFDGRALGKDIALLRKPLAETAFMGMTIQAGADLRAFMTMTRSPRAFAHVSRRFGRHLVDLALHGRGMQLRNGNALVARLLKSARDLGVDLRTSVNVKRLCVDGARVCGVEVETAGGAHRIVTDAGVVLATGGVAHDMTRLAPLSPADTPPRTLATPFSTGGGAALAEAVGAAFDGSVASASAYCPVSEVPKGDGSTALFPHIIERGKPGIIGVLRDGKRFCNEGNGYHDYVVAMLAATPAGEIPESWLICTRAFQRRYGLGISRPRPVPVGPYLRSGYIRSGRTVADLARACGIDPAGLKETLETYNADAREGRDPAFGRGTTPYNRLRGDPAQTPNPCVAPIETGPFYAVKVIPGSFGTFAGLKTNGAAEVLRADGSVIGGLYAAGCDMASVMGGHYPAGGINIGPAMTFGYIAGRRAAGSV</sequence>
<keyword evidence="3" id="KW-0274">FAD</keyword>
<reference evidence="7 8" key="1">
    <citation type="submission" date="2023-05" db="EMBL/GenBank/DDBJ databases">
        <title>Sedimentitalea sp. nov. JM2-8.</title>
        <authorList>
            <person name="Huang J."/>
        </authorList>
    </citation>
    <scope>NUCLEOTIDE SEQUENCE [LARGE SCALE GENOMIC DNA]</scope>
    <source>
        <strain evidence="7 8">JM2-8</strain>
    </source>
</reference>
<comment type="caution">
    <text evidence="7">The sequence shown here is derived from an EMBL/GenBank/DDBJ whole genome shotgun (WGS) entry which is preliminary data.</text>
</comment>
<dbReference type="InterPro" id="IPR027477">
    <property type="entry name" value="Succ_DH/fumarate_Rdtase_cat_sf"/>
</dbReference>
<dbReference type="NCBIfam" id="NF004789">
    <property type="entry name" value="PRK06134.1"/>
    <property type="match status" value="1"/>
</dbReference>
<feature type="region of interest" description="Disordered" evidence="5">
    <location>
        <begin position="450"/>
        <end position="472"/>
    </location>
</feature>
<comment type="cofactor">
    <cofactor evidence="1">
        <name>FAD</name>
        <dbReference type="ChEBI" id="CHEBI:57692"/>
    </cofactor>
</comment>
<organism evidence="7 8">
    <name type="scientific">Sedimentitalea xiamensis</name>
    <dbReference type="NCBI Taxonomy" id="3050037"/>
    <lineage>
        <taxon>Bacteria</taxon>
        <taxon>Pseudomonadati</taxon>
        <taxon>Pseudomonadota</taxon>
        <taxon>Alphaproteobacteria</taxon>
        <taxon>Rhodobacterales</taxon>
        <taxon>Paracoccaceae</taxon>
        <taxon>Sedimentitalea</taxon>
    </lineage>
</organism>
<evidence type="ECO:0000256" key="3">
    <source>
        <dbReference type="ARBA" id="ARBA00022827"/>
    </source>
</evidence>
<evidence type="ECO:0000313" key="8">
    <source>
        <dbReference type="Proteomes" id="UP001227126"/>
    </source>
</evidence>
<protein>
    <submittedName>
        <fullName evidence="7">FAD-dependent oxidoreductase</fullName>
    </submittedName>
</protein>
<dbReference type="PANTHER" id="PTHR43400:SF10">
    <property type="entry name" value="3-OXOSTEROID 1-DEHYDROGENASE"/>
    <property type="match status" value="1"/>
</dbReference>
<dbReference type="PRINTS" id="PR00411">
    <property type="entry name" value="PNDRDTASEI"/>
</dbReference>
<evidence type="ECO:0000256" key="2">
    <source>
        <dbReference type="ARBA" id="ARBA00022630"/>
    </source>
</evidence>
<dbReference type="InterPro" id="IPR003953">
    <property type="entry name" value="FAD-dep_OxRdtase_2_FAD-bd"/>
</dbReference>
<dbReference type="InterPro" id="IPR036188">
    <property type="entry name" value="FAD/NAD-bd_sf"/>
</dbReference>